<protein>
    <submittedName>
        <fullName evidence="1">Uncharacterized protein</fullName>
    </submittedName>
</protein>
<dbReference type="SUPFAM" id="SSF52540">
    <property type="entry name" value="P-loop containing nucleoside triphosphate hydrolases"/>
    <property type="match status" value="1"/>
</dbReference>
<organism evidence="1 2">
    <name type="scientific">Streptococcus minor</name>
    <dbReference type="NCBI Taxonomy" id="229549"/>
    <lineage>
        <taxon>Bacteria</taxon>
        <taxon>Bacillati</taxon>
        <taxon>Bacillota</taxon>
        <taxon>Bacilli</taxon>
        <taxon>Lactobacillales</taxon>
        <taxon>Streptococcaceae</taxon>
        <taxon>Streptococcus</taxon>
    </lineage>
</organism>
<dbReference type="EMBL" id="RQZA01000003">
    <property type="protein sequence ID" value="RRD31543.1"/>
    <property type="molecule type" value="Genomic_DNA"/>
</dbReference>
<accession>A0A3P1VGN4</accession>
<gene>
    <name evidence="1" type="ORF">EII38_04800</name>
</gene>
<name>A0A3P1VGN4_9STRE</name>
<sequence length="180" mass="21324">MFVFAFPGMGKTTLANSYSEVVDLELSDIKYDNQKVSHLTKEERKSTKRPIKDKHYKKTYTDQAFSLDEQGKTVLVALNFFLRFWFLMLVSGRRNFHIFIPHPSLRREYRERYIKRGNNQRFISEVLLIWYPTTILFWLLSKQIPQVITVTQSQETLEDHYCPQAAILPKARVIKEVVAF</sequence>
<dbReference type="InterPro" id="IPR027417">
    <property type="entry name" value="P-loop_NTPase"/>
</dbReference>
<dbReference type="Proteomes" id="UP000281771">
    <property type="component" value="Unassembled WGS sequence"/>
</dbReference>
<comment type="caution">
    <text evidence="1">The sequence shown here is derived from an EMBL/GenBank/DDBJ whole genome shotgun (WGS) entry which is preliminary data.</text>
</comment>
<dbReference type="STRING" id="1123309.GCA_000377005_00507"/>
<evidence type="ECO:0000313" key="2">
    <source>
        <dbReference type="Proteomes" id="UP000281771"/>
    </source>
</evidence>
<proteinExistence type="predicted"/>
<dbReference type="AlphaFoldDB" id="A0A3P1VGN4"/>
<dbReference type="RefSeq" id="WP_124776493.1">
    <property type="nucleotide sequence ID" value="NZ_RQZA01000003.1"/>
</dbReference>
<reference evidence="1 2" key="1">
    <citation type="submission" date="2018-11" db="EMBL/GenBank/DDBJ databases">
        <title>Genomes From Bacteria Associated with the Canine Oral Cavity: a Test Case for Automated Genome-Based Taxonomic Assignment.</title>
        <authorList>
            <person name="Coil D.A."/>
            <person name="Jospin G."/>
            <person name="Darling A.E."/>
            <person name="Wallis C."/>
            <person name="Davis I.J."/>
            <person name="Harris S."/>
            <person name="Eisen J.A."/>
            <person name="Holcombe L.J."/>
            <person name="O'Flynn C."/>
        </authorList>
    </citation>
    <scope>NUCLEOTIDE SEQUENCE [LARGE SCALE GENOMIC DNA]</scope>
    <source>
        <strain evidence="1 2">OH4621_COT-116</strain>
    </source>
</reference>
<evidence type="ECO:0000313" key="1">
    <source>
        <dbReference type="EMBL" id="RRD31543.1"/>
    </source>
</evidence>
<keyword evidence="2" id="KW-1185">Reference proteome</keyword>